<name>A0A840RND3_9NEIS</name>
<dbReference type="EMBL" id="JACHHN010000012">
    <property type="protein sequence ID" value="MBB5193581.1"/>
    <property type="molecule type" value="Genomic_DNA"/>
</dbReference>
<dbReference type="Pfam" id="PF09361">
    <property type="entry name" value="Phasin_2"/>
    <property type="match status" value="1"/>
</dbReference>
<evidence type="ECO:0000259" key="1">
    <source>
        <dbReference type="Pfam" id="PF09361"/>
    </source>
</evidence>
<comment type="caution">
    <text evidence="2">The sequence shown here is derived from an EMBL/GenBank/DDBJ whole genome shotgun (WGS) entry which is preliminary data.</text>
</comment>
<protein>
    <submittedName>
        <fullName evidence="2">Phasin family protein</fullName>
    </submittedName>
</protein>
<dbReference type="NCBIfam" id="TIGR01841">
    <property type="entry name" value="phasin"/>
    <property type="match status" value="1"/>
</dbReference>
<dbReference type="RefSeq" id="WP_184103320.1">
    <property type="nucleotide sequence ID" value="NZ_JACHHN010000012.1"/>
</dbReference>
<dbReference type="Proteomes" id="UP000543030">
    <property type="component" value="Unassembled WGS sequence"/>
</dbReference>
<reference evidence="2 3" key="1">
    <citation type="submission" date="2020-08" db="EMBL/GenBank/DDBJ databases">
        <title>Genomic Encyclopedia of Type Strains, Phase IV (KMG-IV): sequencing the most valuable type-strain genomes for metagenomic binning, comparative biology and taxonomic classification.</title>
        <authorList>
            <person name="Goeker M."/>
        </authorList>
    </citation>
    <scope>NUCLEOTIDE SEQUENCE [LARGE SCALE GENOMIC DNA]</scope>
    <source>
        <strain evidence="2 3">DSM 18233</strain>
    </source>
</reference>
<keyword evidence="3" id="KW-1185">Reference proteome</keyword>
<accession>A0A840RND3</accession>
<dbReference type="InterPro" id="IPR018968">
    <property type="entry name" value="Phasin"/>
</dbReference>
<dbReference type="InterPro" id="IPR010127">
    <property type="entry name" value="Phasin_subfam-1"/>
</dbReference>
<evidence type="ECO:0000313" key="3">
    <source>
        <dbReference type="Proteomes" id="UP000543030"/>
    </source>
</evidence>
<feature type="domain" description="Phasin" evidence="1">
    <location>
        <begin position="6"/>
        <end position="104"/>
    </location>
</feature>
<organism evidence="2 3">
    <name type="scientific">Silvimonas terrae</name>
    <dbReference type="NCBI Taxonomy" id="300266"/>
    <lineage>
        <taxon>Bacteria</taxon>
        <taxon>Pseudomonadati</taxon>
        <taxon>Pseudomonadota</taxon>
        <taxon>Betaproteobacteria</taxon>
        <taxon>Neisseriales</taxon>
        <taxon>Chitinibacteraceae</taxon>
        <taxon>Silvimonas</taxon>
    </lineage>
</organism>
<gene>
    <name evidence="2" type="ORF">HNQ50_004339</name>
</gene>
<evidence type="ECO:0000313" key="2">
    <source>
        <dbReference type="EMBL" id="MBB5193581.1"/>
    </source>
</evidence>
<sequence length="183" mass="19425">MSQAQQQFAELATGQIETALRFARLSLDSSERLFKVQVEATRTALEENVKNARALLSVKDAQEALALRQKLIETSVEQATTFSRAIFEIASQAQGEISKLYEERAIAFNKDLLSGLDRVAKSAPAGADVAVAAFKSTTQATAAAVDSLTKAAKQVAEFTDASVKAATNATTEAVKTASRKAAA</sequence>
<proteinExistence type="predicted"/>
<dbReference type="AlphaFoldDB" id="A0A840RND3"/>